<dbReference type="PROSITE" id="PS50819">
    <property type="entry name" value="INTEIN_ENDONUCLEASE"/>
    <property type="match status" value="1"/>
</dbReference>
<dbReference type="PRINTS" id="PR00379">
    <property type="entry name" value="INTEIN"/>
</dbReference>
<dbReference type="InterPro" id="IPR004544">
    <property type="entry name" value="TF_aIF-2_arc"/>
</dbReference>
<evidence type="ECO:0000313" key="12">
    <source>
        <dbReference type="EMBL" id="HGE67026.1"/>
    </source>
</evidence>
<dbReference type="InterPro" id="IPR036844">
    <property type="entry name" value="Hint_dom_sf"/>
</dbReference>
<feature type="binding site" evidence="8">
    <location>
        <begin position="582"/>
        <end position="586"/>
    </location>
    <ligand>
        <name>GTP</name>
        <dbReference type="ChEBI" id="CHEBI:37565"/>
    </ligand>
</feature>
<dbReference type="InterPro" id="IPR003587">
    <property type="entry name" value="Hint_dom_N"/>
</dbReference>
<dbReference type="HAMAP" id="MF_00100_A">
    <property type="entry name" value="IF_2_A"/>
    <property type="match status" value="1"/>
</dbReference>
<name>A0A7C3YPS3_9EURY</name>
<sequence length="1096" mass="124968">MTEKKLRTPIIAVLGHVDHGKCLAPGESIIHPELGVVSLRDLFNSTDNLIYKENGCEVKAINIDVQGLSENAKSDFLKAQFVWRLKHKGKMLRVKLKNWHSITVTPEHPFLTNLGWKKACELEVGDFVAIPKKIFGNERFERFLNYVYSKFSKDAIFKIDRLPSQKKLRFPKTYEEWKAVFYLAGVLFGDGNVSKIANNDEEVFEKLKRIESLGVEVVRIKRSSSYEIEFRKAKKTLLRFIRLIFDYPERRKSHTIKIPQVLFIAPKELVAEFLRGYFDVDATVNERSVRIEVSSASHAFIAKMSLVLLRFGILPKIYKLNRRYNGKKRKYTLLVISGKRNLEKYARFIGFSVRCKSESLKRIIKKSKKSELYPLQADLRRLRILFGFTKSELNKQIPFYAKYERVQTPSYEIIKKFLEILSKGCKNLDRKIAVLEGRTKDLNYIKAFKDDGLLDDNGNLTDLGREAIEIWKNREFSRMDIEYIKNLIENVAFVEVESVEEVEYNGYVYDLTTSTHNFIANGIIVHNTTLLDKIRKSRVTAKEAGGITQHIGATEIPLSVIKEICKDIWNVKITIPGLLFIDTPGHKAFTNLRKRGGALADLAVLIIDINEGFKPQTDEALMILKTFRTPFVVAANKIDKIPGWESHPDTPFMKSYAMQDEVAKRRLDNKIYELIGELYTRGFSADRFDRIRDFTRTVAIIPISALTGEGIPELLLVLVGLAQKYLEKTLRLHVEGRAKGTVLEVKEERGLGLTIDAILYDGTLRVSDKIAIGSSDGVIVTHVRGILRPRPAREMRLESQFKSVESVTAAAGIKIVAPNIEGVLAGSEFEAIESDEDLKKFEERIKKEYREIVIETDEEGIVLKADTLGSLEALINEFKELGIPIKKADVGDITKKDVVEASANKDELNKVVVGFNVKTLPNVEEEASKYGVRIFIDQIIYSLIDTFTHWRDEEKRLRERQKIESLVMPAKIQLLKDYIFRRSKPAVVGVRVLGGELRKDVKLIKSDGTPAGTVRSMQKSGENISVAREGEEVAIAIDGVTIGRQLEGDEILYVDVPERHTKVIERELFDSLSEETKKAFKEFLEIKRKDNPLWGK</sequence>
<reference evidence="12" key="1">
    <citation type="journal article" date="2020" name="mSystems">
        <title>Genome- and Community-Level Interaction Insights into Carbon Utilization and Element Cycling Functions of Hydrothermarchaeota in Hydrothermal Sediment.</title>
        <authorList>
            <person name="Zhou Z."/>
            <person name="Liu Y."/>
            <person name="Xu W."/>
            <person name="Pan J."/>
            <person name="Luo Z.H."/>
            <person name="Li M."/>
        </authorList>
    </citation>
    <scope>NUCLEOTIDE SEQUENCE [LARGE SCALE GENOMIC DNA]</scope>
    <source>
        <strain evidence="12">SpSt-97</strain>
    </source>
</reference>
<dbReference type="GO" id="GO:0016539">
    <property type="term" value="P:intein-mediated protein splicing"/>
    <property type="evidence" value="ECO:0007669"/>
    <property type="project" value="InterPro"/>
</dbReference>
<keyword evidence="6" id="KW-0651">Protein splicing</keyword>
<dbReference type="Gene3D" id="3.40.50.300">
    <property type="entry name" value="P-loop containing nucleotide triphosphate hydrolases"/>
    <property type="match status" value="1"/>
</dbReference>
<dbReference type="InterPro" id="IPR006142">
    <property type="entry name" value="INTEIN"/>
</dbReference>
<dbReference type="Pfam" id="PF14578">
    <property type="entry name" value="GTP_EFTU_D4"/>
    <property type="match status" value="1"/>
</dbReference>
<evidence type="ECO:0000256" key="3">
    <source>
        <dbReference type="ARBA" id="ARBA00022741"/>
    </source>
</evidence>
<dbReference type="InterPro" id="IPR000795">
    <property type="entry name" value="T_Tr_GTP-bd_dom"/>
</dbReference>
<dbReference type="SMART" id="SM00306">
    <property type="entry name" value="HintN"/>
    <property type="match status" value="1"/>
</dbReference>
<feature type="domain" description="DOD-type homing endonuclease" evidence="10">
    <location>
        <begin position="183"/>
        <end position="313"/>
    </location>
</feature>
<evidence type="ECO:0000259" key="11">
    <source>
        <dbReference type="PROSITE" id="PS51722"/>
    </source>
</evidence>
<comment type="caution">
    <text evidence="12">The sequence shown here is derived from an EMBL/GenBank/DDBJ whole genome shotgun (WGS) entry which is preliminary data.</text>
</comment>
<keyword evidence="5 8" id="KW-0648">Protein biosynthesis</keyword>
<dbReference type="GO" id="GO:0005737">
    <property type="term" value="C:cytoplasm"/>
    <property type="evidence" value="ECO:0007669"/>
    <property type="project" value="TreeGrafter"/>
</dbReference>
<proteinExistence type="inferred from homology"/>
<dbReference type="InterPro" id="IPR030934">
    <property type="entry name" value="Intein_C"/>
</dbReference>
<dbReference type="SUPFAM" id="SSF50447">
    <property type="entry name" value="Translation proteins"/>
    <property type="match status" value="1"/>
</dbReference>
<dbReference type="InterPro" id="IPR023115">
    <property type="entry name" value="TIF_IF2_dom3"/>
</dbReference>
<dbReference type="SUPFAM" id="SSF52540">
    <property type="entry name" value="P-loop containing nucleoside triphosphate hydrolases"/>
    <property type="match status" value="1"/>
</dbReference>
<dbReference type="CDD" id="cd01887">
    <property type="entry name" value="IF2_eIF5B"/>
    <property type="match status" value="1"/>
</dbReference>
<dbReference type="GO" id="GO:0003924">
    <property type="term" value="F:GTPase activity"/>
    <property type="evidence" value="ECO:0007669"/>
    <property type="project" value="UniProtKB-UniRule"/>
</dbReference>
<dbReference type="Gene3D" id="2.170.16.10">
    <property type="entry name" value="Hedgehog/Intein (Hint) domain"/>
    <property type="match status" value="2"/>
</dbReference>
<dbReference type="Pfam" id="PF11987">
    <property type="entry name" value="IF-2"/>
    <property type="match status" value="1"/>
</dbReference>
<dbReference type="InterPro" id="IPR003586">
    <property type="entry name" value="Hint_dom_C"/>
</dbReference>
<dbReference type="PANTHER" id="PTHR43381">
    <property type="entry name" value="TRANSLATION INITIATION FACTOR IF-2-RELATED"/>
    <property type="match status" value="1"/>
</dbReference>
<comment type="function">
    <text evidence="8 9">Function in general translation initiation by promoting the binding of the formylmethionine-tRNA to ribosomes. Seems to function along with eIF-2.</text>
</comment>
<evidence type="ECO:0000256" key="4">
    <source>
        <dbReference type="ARBA" id="ARBA00022813"/>
    </source>
</evidence>
<feature type="binding site" evidence="8">
    <location>
        <begin position="636"/>
        <end position="639"/>
    </location>
    <ligand>
        <name>GTP</name>
        <dbReference type="ChEBI" id="CHEBI:37565"/>
    </ligand>
</feature>
<evidence type="ECO:0000259" key="10">
    <source>
        <dbReference type="PROSITE" id="PS50819"/>
    </source>
</evidence>
<dbReference type="PROSITE" id="PS51722">
    <property type="entry name" value="G_TR_2"/>
    <property type="match status" value="1"/>
</dbReference>
<dbReference type="Gene3D" id="2.40.30.10">
    <property type="entry name" value="Translation factors"/>
    <property type="match status" value="2"/>
</dbReference>
<dbReference type="SUPFAM" id="SSF55608">
    <property type="entry name" value="Homing endonucleases"/>
    <property type="match status" value="1"/>
</dbReference>
<keyword evidence="3 8" id="KW-0547">Nucleotide-binding</keyword>
<evidence type="ECO:0000256" key="2">
    <source>
        <dbReference type="ARBA" id="ARBA00022540"/>
    </source>
</evidence>
<dbReference type="SUPFAM" id="SSF51294">
    <property type="entry name" value="Hedgehog/intein (Hint) domain"/>
    <property type="match status" value="1"/>
</dbReference>
<dbReference type="InterPro" id="IPR036925">
    <property type="entry name" value="TIF_IF2_dom3_sf"/>
</dbReference>
<dbReference type="InterPro" id="IPR009000">
    <property type="entry name" value="Transl_B-barrel_sf"/>
</dbReference>
<dbReference type="Gene3D" id="3.40.50.10050">
    <property type="entry name" value="Translation initiation factor IF- 2, domain 3"/>
    <property type="match status" value="1"/>
</dbReference>
<dbReference type="CDD" id="cd00081">
    <property type="entry name" value="Hint"/>
    <property type="match status" value="2"/>
</dbReference>
<accession>A0A7C3YPS3</accession>
<dbReference type="PROSITE" id="PS50817">
    <property type="entry name" value="INTEIN_N_TER"/>
    <property type="match status" value="1"/>
</dbReference>
<dbReference type="SMART" id="SM00305">
    <property type="entry name" value="HintC"/>
    <property type="match status" value="1"/>
</dbReference>
<dbReference type="InterPro" id="IPR015760">
    <property type="entry name" value="TIF_IF2"/>
</dbReference>
<dbReference type="SUPFAM" id="SSF52156">
    <property type="entry name" value="Initiation factor IF2/eIF5b, domain 3"/>
    <property type="match status" value="1"/>
</dbReference>
<keyword evidence="2 8" id="KW-0396">Initiation factor</keyword>
<dbReference type="PANTHER" id="PTHR43381:SF4">
    <property type="entry name" value="EUKARYOTIC TRANSLATION INITIATION FACTOR 5B"/>
    <property type="match status" value="1"/>
</dbReference>
<evidence type="ECO:0000256" key="5">
    <source>
        <dbReference type="ARBA" id="ARBA00022917"/>
    </source>
</evidence>
<comment type="similarity">
    <text evidence="1 8 9">Belongs to the TRAFAC class translation factor GTPase superfamily. Classic translation factor GTPase family. IF-2 subfamily.</text>
</comment>
<dbReference type="Gene3D" id="3.10.28.10">
    <property type="entry name" value="Homing endonucleases"/>
    <property type="match status" value="1"/>
</dbReference>
<dbReference type="InterPro" id="IPR004860">
    <property type="entry name" value="LAGLIDADG_dom"/>
</dbReference>
<evidence type="ECO:0000256" key="1">
    <source>
        <dbReference type="ARBA" id="ARBA00007733"/>
    </source>
</evidence>
<dbReference type="InterPro" id="IPR029459">
    <property type="entry name" value="EFTU-type"/>
</dbReference>
<feature type="domain" description="Tr-type G" evidence="11">
    <location>
        <begin position="512"/>
        <end position="726"/>
    </location>
</feature>
<dbReference type="GO" id="GO:0003743">
    <property type="term" value="F:translation initiation factor activity"/>
    <property type="evidence" value="ECO:0007669"/>
    <property type="project" value="UniProtKB-UniRule"/>
</dbReference>
<dbReference type="EMBL" id="DTPI01000037">
    <property type="protein sequence ID" value="HGE67026.1"/>
    <property type="molecule type" value="Genomic_DNA"/>
</dbReference>
<protein>
    <recommendedName>
        <fullName evidence="8">Probable translation initiation factor IF-2</fullName>
    </recommendedName>
</protein>
<dbReference type="PROSITE" id="PS50818">
    <property type="entry name" value="INTEIN_C_TER"/>
    <property type="match status" value="1"/>
</dbReference>
<evidence type="ECO:0000256" key="7">
    <source>
        <dbReference type="ARBA" id="ARBA00023134"/>
    </source>
</evidence>
<evidence type="ECO:0000256" key="9">
    <source>
        <dbReference type="RuleBase" id="RU000644"/>
    </source>
</evidence>
<keyword evidence="4" id="KW-0068">Autocatalytic cleavage</keyword>
<dbReference type="AlphaFoldDB" id="A0A7C3YPS3"/>
<dbReference type="Pfam" id="PF14528">
    <property type="entry name" value="LAGLIDADG_3"/>
    <property type="match status" value="1"/>
</dbReference>
<organism evidence="12">
    <name type="scientific">Geoglobus ahangari</name>
    <dbReference type="NCBI Taxonomy" id="113653"/>
    <lineage>
        <taxon>Archaea</taxon>
        <taxon>Methanobacteriati</taxon>
        <taxon>Methanobacteriota</taxon>
        <taxon>Archaeoglobi</taxon>
        <taxon>Archaeoglobales</taxon>
        <taxon>Archaeoglobaceae</taxon>
        <taxon>Geoglobus</taxon>
    </lineage>
</organism>
<dbReference type="InterPro" id="IPR027417">
    <property type="entry name" value="P-loop_NTPase"/>
</dbReference>
<keyword evidence="7 8" id="KW-0342">GTP-binding</keyword>
<dbReference type="NCBIfam" id="NF003078">
    <property type="entry name" value="PRK04004.1"/>
    <property type="match status" value="1"/>
</dbReference>
<dbReference type="NCBIfam" id="NF011418">
    <property type="entry name" value="PRK14845.1"/>
    <property type="match status" value="1"/>
</dbReference>
<dbReference type="CDD" id="cd03703">
    <property type="entry name" value="aeIF5B_II"/>
    <property type="match status" value="1"/>
</dbReference>
<dbReference type="CDD" id="cd16266">
    <property type="entry name" value="IF2_aeIF5B_IV"/>
    <property type="match status" value="1"/>
</dbReference>
<dbReference type="InterPro" id="IPR004042">
    <property type="entry name" value="Intein_endonuc_central"/>
</dbReference>
<dbReference type="Pfam" id="PF14890">
    <property type="entry name" value="Intein_splicing"/>
    <property type="match status" value="1"/>
</dbReference>
<gene>
    <name evidence="8" type="primary">infB</name>
    <name evidence="12" type="ORF">ENX77_07945</name>
</gene>
<comment type="caution">
    <text evidence="8">Lacks conserved residue(s) required for the propagation of feature annotation.</text>
</comment>
<evidence type="ECO:0000256" key="6">
    <source>
        <dbReference type="ARBA" id="ARBA00023000"/>
    </source>
</evidence>
<evidence type="ECO:0000256" key="8">
    <source>
        <dbReference type="HAMAP-Rule" id="MF_00100"/>
    </source>
</evidence>
<dbReference type="NCBIfam" id="TIGR00491">
    <property type="entry name" value="aIF-2"/>
    <property type="match status" value="1"/>
</dbReference>
<dbReference type="InterPro" id="IPR027434">
    <property type="entry name" value="Homing_endonucl"/>
</dbReference>
<dbReference type="NCBIfam" id="TIGR01443">
    <property type="entry name" value="intein_Cterm"/>
    <property type="match status" value="1"/>
</dbReference>
<dbReference type="Pfam" id="PF00009">
    <property type="entry name" value="GTP_EFTU"/>
    <property type="match status" value="1"/>
</dbReference>
<dbReference type="InterPro" id="IPR006141">
    <property type="entry name" value="Intein_N"/>
</dbReference>
<dbReference type="FunFam" id="3.40.50.10050:FF:000001">
    <property type="entry name" value="Translation initiation factor IF-2"/>
    <property type="match status" value="1"/>
</dbReference>
<dbReference type="GO" id="GO:0004519">
    <property type="term" value="F:endonuclease activity"/>
    <property type="evidence" value="ECO:0007669"/>
    <property type="project" value="InterPro"/>
</dbReference>
<dbReference type="GO" id="GO:0005525">
    <property type="term" value="F:GTP binding"/>
    <property type="evidence" value="ECO:0007669"/>
    <property type="project" value="UniProtKB-KW"/>
</dbReference>
<dbReference type="NCBIfam" id="TIGR01445">
    <property type="entry name" value="intein_Nterm"/>
    <property type="match status" value="1"/>
</dbReference>